<protein>
    <submittedName>
        <fullName evidence="1">Uncharacterized protein</fullName>
    </submittedName>
</protein>
<evidence type="ECO:0000313" key="1">
    <source>
        <dbReference type="EMBL" id="KKM03194.1"/>
    </source>
</evidence>
<gene>
    <name evidence="1" type="ORF">LCGC14_1776800</name>
</gene>
<dbReference type="AlphaFoldDB" id="A0A0F9GWQ0"/>
<organism evidence="1">
    <name type="scientific">marine sediment metagenome</name>
    <dbReference type="NCBI Taxonomy" id="412755"/>
    <lineage>
        <taxon>unclassified sequences</taxon>
        <taxon>metagenomes</taxon>
        <taxon>ecological metagenomes</taxon>
    </lineage>
</organism>
<name>A0A0F9GWQ0_9ZZZZ</name>
<comment type="caution">
    <text evidence="1">The sequence shown here is derived from an EMBL/GenBank/DDBJ whole genome shotgun (WGS) entry which is preliminary data.</text>
</comment>
<accession>A0A0F9GWQ0</accession>
<proteinExistence type="predicted"/>
<reference evidence="1" key="1">
    <citation type="journal article" date="2015" name="Nature">
        <title>Complex archaea that bridge the gap between prokaryotes and eukaryotes.</title>
        <authorList>
            <person name="Spang A."/>
            <person name="Saw J.H."/>
            <person name="Jorgensen S.L."/>
            <person name="Zaremba-Niedzwiedzka K."/>
            <person name="Martijn J."/>
            <person name="Lind A.E."/>
            <person name="van Eijk R."/>
            <person name="Schleper C."/>
            <person name="Guy L."/>
            <person name="Ettema T.J."/>
        </authorList>
    </citation>
    <scope>NUCLEOTIDE SEQUENCE</scope>
</reference>
<sequence>MTDEKPTCPVCKLTTVRYRVRTNSYICIRCGHQWPKK</sequence>
<dbReference type="EMBL" id="LAZR01016740">
    <property type="protein sequence ID" value="KKM03194.1"/>
    <property type="molecule type" value="Genomic_DNA"/>
</dbReference>
<dbReference type="SUPFAM" id="SSF57783">
    <property type="entry name" value="Zinc beta-ribbon"/>
    <property type="match status" value="1"/>
</dbReference>